<accession>A0ABY5SYR3</accession>
<name>A0ABY5SYR3_9SPHN</name>
<dbReference type="EMBL" id="CP092471">
    <property type="protein sequence ID" value="UVI39667.1"/>
    <property type="molecule type" value="Genomic_DNA"/>
</dbReference>
<keyword evidence="2" id="KW-1185">Reference proteome</keyword>
<organism evidence="1 2">
    <name type="scientific">Qipengyuania spongiae</name>
    <dbReference type="NCBI Taxonomy" id="2909673"/>
    <lineage>
        <taxon>Bacteria</taxon>
        <taxon>Pseudomonadati</taxon>
        <taxon>Pseudomonadota</taxon>
        <taxon>Alphaproteobacteria</taxon>
        <taxon>Sphingomonadales</taxon>
        <taxon>Erythrobacteraceae</taxon>
        <taxon>Qipengyuania</taxon>
    </lineage>
</organism>
<sequence length="71" mass="8140">MDAQILPLDAFCWHLYASLDGTAHVSRDRASILPITNFRSYGRPEEQMVPEEDSIIPNNNLFLFFIENLVS</sequence>
<reference evidence="1" key="1">
    <citation type="submission" date="2022-02" db="EMBL/GenBank/DDBJ databases">
        <title>Qipengyuania spongiae sp. nov., isolated from marine sponge.</title>
        <authorList>
            <person name="Li Z."/>
            <person name="Zhang M."/>
        </authorList>
    </citation>
    <scope>NUCLEOTIDE SEQUENCE</scope>
    <source>
        <strain evidence="1">PHS-Z21</strain>
    </source>
</reference>
<proteinExistence type="predicted"/>
<gene>
    <name evidence="1" type="ORF">L1F33_01505</name>
</gene>
<dbReference type="Proteomes" id="UP001065265">
    <property type="component" value="Chromosome"/>
</dbReference>
<evidence type="ECO:0000313" key="1">
    <source>
        <dbReference type="EMBL" id="UVI39667.1"/>
    </source>
</evidence>
<dbReference type="RefSeq" id="WP_265559258.1">
    <property type="nucleotide sequence ID" value="NZ_CP092471.1"/>
</dbReference>
<evidence type="ECO:0000313" key="2">
    <source>
        <dbReference type="Proteomes" id="UP001065265"/>
    </source>
</evidence>
<protein>
    <submittedName>
        <fullName evidence="1">Uncharacterized protein</fullName>
    </submittedName>
</protein>